<sequence>MLALLALGAAAPAGAQVASASAGAARPASAAAPLPPAVQVPRLAGRLQAADLGLVINLDDPASVAVGAHYIAARGLSPKQVLRLRLPVRPVLDEGEFNGLVQAIQRHFGPETQALALAWNAPYAVGCNALTGALTLGYDGALCRNSCGVSRVSRYFNHATHRPQAALGLRPAMLLAAPSVPAAIAMIDRGVASDGQLALRGRPPVTAQMLLTDDAPRRVRTVLYPPPGLRRSVGVDVQWRPASELPQARRVLVAITGSVQAPVVPSPDWVPGGLGDHLTSYGGDLLGTHGQGTALDWIASGATASHGSVSEPCNHLQKFPHPQVLLGHYAQGATAIEAYWKSVAWPQQSLFIGEPLAAPFSPRSPGPVPQAPRGPSAPSPAPALQPLRPAPPASAASSAAASPARTAPSSVAG</sequence>
<evidence type="ECO:0000313" key="4">
    <source>
        <dbReference type="Proteomes" id="UP000285575"/>
    </source>
</evidence>
<feature type="signal peptide" evidence="2">
    <location>
        <begin position="1"/>
        <end position="24"/>
    </location>
</feature>
<dbReference type="Proteomes" id="UP000285575">
    <property type="component" value="Unassembled WGS sequence"/>
</dbReference>
<dbReference type="OrthoDB" id="420256at2"/>
<reference evidence="3 4" key="1">
    <citation type="submission" date="2019-01" db="EMBL/GenBank/DDBJ databases">
        <authorList>
            <person name="Chen W.-M."/>
        </authorList>
    </citation>
    <scope>NUCLEOTIDE SEQUENCE [LARGE SCALE GENOMIC DNA]</scope>
    <source>
        <strain evidence="3 4">KYPY4</strain>
    </source>
</reference>
<organism evidence="3 4">
    <name type="scientific">Rubrivivax rivuli</name>
    <dbReference type="NCBI Taxonomy" id="1862385"/>
    <lineage>
        <taxon>Bacteria</taxon>
        <taxon>Pseudomonadati</taxon>
        <taxon>Pseudomonadota</taxon>
        <taxon>Betaproteobacteria</taxon>
        <taxon>Burkholderiales</taxon>
        <taxon>Sphaerotilaceae</taxon>
        <taxon>Rubrivivax</taxon>
    </lineage>
</organism>
<dbReference type="NCBIfam" id="TIGR03790">
    <property type="entry name" value="TIGR03790 family protein"/>
    <property type="match status" value="1"/>
</dbReference>
<protein>
    <submittedName>
        <fullName evidence="3">TIGR03790 family protein</fullName>
    </submittedName>
</protein>
<feature type="chain" id="PRO_5019573425" evidence="2">
    <location>
        <begin position="25"/>
        <end position="413"/>
    </location>
</feature>
<dbReference type="EMBL" id="SACR01000004">
    <property type="protein sequence ID" value="RVU45433.1"/>
    <property type="molecule type" value="Genomic_DNA"/>
</dbReference>
<keyword evidence="2" id="KW-0732">Signal</keyword>
<accession>A0A437RFB2</accession>
<name>A0A437RFB2_9BURK</name>
<feature type="region of interest" description="Disordered" evidence="1">
    <location>
        <begin position="361"/>
        <end position="413"/>
    </location>
</feature>
<dbReference type="InterPro" id="IPR022265">
    <property type="entry name" value="CHP03790"/>
</dbReference>
<feature type="compositionally biased region" description="Pro residues" evidence="1">
    <location>
        <begin position="362"/>
        <end position="392"/>
    </location>
</feature>
<evidence type="ECO:0000313" key="3">
    <source>
        <dbReference type="EMBL" id="RVU45433.1"/>
    </source>
</evidence>
<evidence type="ECO:0000256" key="2">
    <source>
        <dbReference type="SAM" id="SignalP"/>
    </source>
</evidence>
<gene>
    <name evidence="3" type="ORF">EOE66_15015</name>
</gene>
<proteinExistence type="predicted"/>
<keyword evidence="4" id="KW-1185">Reference proteome</keyword>
<comment type="caution">
    <text evidence="3">The sequence shown here is derived from an EMBL/GenBank/DDBJ whole genome shotgun (WGS) entry which is preliminary data.</text>
</comment>
<evidence type="ECO:0000256" key="1">
    <source>
        <dbReference type="SAM" id="MobiDB-lite"/>
    </source>
</evidence>
<dbReference type="AlphaFoldDB" id="A0A437RFB2"/>
<feature type="compositionally biased region" description="Low complexity" evidence="1">
    <location>
        <begin position="393"/>
        <end position="413"/>
    </location>
</feature>